<proteinExistence type="inferred from homology"/>
<comment type="subcellular location">
    <subcellularLocation>
        <location evidence="2">Membrane</location>
        <topology evidence="2">Multi-pass membrane protein</topology>
    </subcellularLocation>
</comment>
<dbReference type="Pfam" id="PF17820">
    <property type="entry name" value="PDZ_6"/>
    <property type="match status" value="1"/>
</dbReference>
<dbReference type="CDD" id="cd23081">
    <property type="entry name" value="cpPDZ_EcRseP-like"/>
    <property type="match status" value="1"/>
</dbReference>
<dbReference type="GO" id="GO:0016020">
    <property type="term" value="C:membrane"/>
    <property type="evidence" value="ECO:0007669"/>
    <property type="project" value="UniProtKB-SubCell"/>
</dbReference>
<dbReference type="PROSITE" id="PS50106">
    <property type="entry name" value="PDZ"/>
    <property type="match status" value="1"/>
</dbReference>
<evidence type="ECO:0000256" key="9">
    <source>
        <dbReference type="ARBA" id="ARBA00023049"/>
    </source>
</evidence>
<dbReference type="NCBIfam" id="TIGR00054">
    <property type="entry name" value="RIP metalloprotease RseP"/>
    <property type="match status" value="1"/>
</dbReference>
<dbReference type="Proteomes" id="UP000185024">
    <property type="component" value="Unassembled WGS sequence"/>
</dbReference>
<dbReference type="PANTHER" id="PTHR42837">
    <property type="entry name" value="REGULATOR OF SIGMA-E PROTEASE RSEP"/>
    <property type="match status" value="1"/>
</dbReference>
<comment type="cofactor">
    <cofactor evidence="1 11">
        <name>Zn(2+)</name>
        <dbReference type="ChEBI" id="CHEBI:29105"/>
    </cofactor>
</comment>
<dbReference type="GeneID" id="97277224"/>
<organism evidence="12 13">
    <name type="scientific">Vreelandella aquamarina</name>
    <dbReference type="NCBI Taxonomy" id="77097"/>
    <lineage>
        <taxon>Bacteria</taxon>
        <taxon>Pseudomonadati</taxon>
        <taxon>Pseudomonadota</taxon>
        <taxon>Gammaproteobacteria</taxon>
        <taxon>Oceanospirillales</taxon>
        <taxon>Halomonadaceae</taxon>
        <taxon>Vreelandella</taxon>
    </lineage>
</organism>
<keyword evidence="11" id="KW-0479">Metal-binding</keyword>
<dbReference type="InterPro" id="IPR041489">
    <property type="entry name" value="PDZ_6"/>
</dbReference>
<dbReference type="PANTHER" id="PTHR42837:SF2">
    <property type="entry name" value="MEMBRANE METALLOPROTEASE ARASP2, CHLOROPLASTIC-RELATED"/>
    <property type="match status" value="1"/>
</dbReference>
<keyword evidence="10 11" id="KW-0472">Membrane</keyword>
<protein>
    <recommendedName>
        <fullName evidence="11">Zinc metalloprotease</fullName>
        <ecNumber evidence="11">3.4.24.-</ecNumber>
    </recommendedName>
</protein>
<keyword evidence="9 11" id="KW-0482">Metalloprotease</keyword>
<dbReference type="CDD" id="cd06163">
    <property type="entry name" value="S2P-M50_PDZ_RseP-like"/>
    <property type="match status" value="1"/>
</dbReference>
<name>A0A0D7UYA6_9GAMM</name>
<evidence type="ECO:0000313" key="13">
    <source>
        <dbReference type="Proteomes" id="UP000185024"/>
    </source>
</evidence>
<evidence type="ECO:0000256" key="11">
    <source>
        <dbReference type="RuleBase" id="RU362031"/>
    </source>
</evidence>
<dbReference type="InterPro" id="IPR008915">
    <property type="entry name" value="Peptidase_M50"/>
</dbReference>
<dbReference type="GO" id="GO:0046872">
    <property type="term" value="F:metal ion binding"/>
    <property type="evidence" value="ECO:0007669"/>
    <property type="project" value="UniProtKB-KW"/>
</dbReference>
<evidence type="ECO:0000256" key="5">
    <source>
        <dbReference type="ARBA" id="ARBA00022692"/>
    </source>
</evidence>
<dbReference type="InterPro" id="IPR001478">
    <property type="entry name" value="PDZ"/>
</dbReference>
<evidence type="ECO:0000256" key="8">
    <source>
        <dbReference type="ARBA" id="ARBA00022989"/>
    </source>
</evidence>
<feature type="transmembrane region" description="Helical" evidence="11">
    <location>
        <begin position="6"/>
        <end position="28"/>
    </location>
</feature>
<gene>
    <name evidence="12" type="ORF">SAMN05878438_0121</name>
</gene>
<dbReference type="InterPro" id="IPR004387">
    <property type="entry name" value="Pept_M50_Zn"/>
</dbReference>
<dbReference type="SUPFAM" id="SSF50156">
    <property type="entry name" value="PDZ domain-like"/>
    <property type="match status" value="2"/>
</dbReference>
<dbReference type="SMART" id="SM00228">
    <property type="entry name" value="PDZ"/>
    <property type="match status" value="2"/>
</dbReference>
<feature type="transmembrane region" description="Helical" evidence="11">
    <location>
        <begin position="97"/>
        <end position="118"/>
    </location>
</feature>
<dbReference type="InterPro" id="IPR036034">
    <property type="entry name" value="PDZ_sf"/>
</dbReference>
<evidence type="ECO:0000256" key="6">
    <source>
        <dbReference type="ARBA" id="ARBA00022801"/>
    </source>
</evidence>
<feature type="transmembrane region" description="Helical" evidence="11">
    <location>
        <begin position="427"/>
        <end position="446"/>
    </location>
</feature>
<evidence type="ECO:0000256" key="10">
    <source>
        <dbReference type="ARBA" id="ARBA00023136"/>
    </source>
</evidence>
<dbReference type="EC" id="3.4.24.-" evidence="11"/>
<accession>A0A0D7UYA6</accession>
<comment type="similarity">
    <text evidence="3 11">Belongs to the peptidase M50B family.</text>
</comment>
<dbReference type="EMBL" id="FSQX01000001">
    <property type="protein sequence ID" value="SIN60422.1"/>
    <property type="molecule type" value="Genomic_DNA"/>
</dbReference>
<keyword evidence="8 11" id="KW-1133">Transmembrane helix</keyword>
<dbReference type="Pfam" id="PF02163">
    <property type="entry name" value="Peptidase_M50"/>
    <property type="match status" value="1"/>
</dbReference>
<keyword evidence="4 12" id="KW-0645">Protease</keyword>
<dbReference type="GO" id="GO:0004222">
    <property type="term" value="F:metalloendopeptidase activity"/>
    <property type="evidence" value="ECO:0007669"/>
    <property type="project" value="InterPro"/>
</dbReference>
<keyword evidence="5 11" id="KW-0812">Transmembrane</keyword>
<dbReference type="OrthoDB" id="9782003at2"/>
<dbReference type="PATRIC" id="fig|29570.3.peg.944"/>
<evidence type="ECO:0000256" key="4">
    <source>
        <dbReference type="ARBA" id="ARBA00022670"/>
    </source>
</evidence>
<reference evidence="12 13" key="1">
    <citation type="submission" date="2016-11" db="EMBL/GenBank/DDBJ databases">
        <authorList>
            <person name="Jaros S."/>
            <person name="Januszkiewicz K."/>
            <person name="Wedrychowicz H."/>
        </authorList>
    </citation>
    <scope>NUCLEOTIDE SEQUENCE [LARGE SCALE GENOMIC DNA]</scope>
    <source>
        <strain evidence="12 13">ACAM 239</strain>
    </source>
</reference>
<evidence type="ECO:0000256" key="3">
    <source>
        <dbReference type="ARBA" id="ARBA00007931"/>
    </source>
</evidence>
<sequence length="452" mass="48557">MGLIQNILAVIVVLGLLVTFHEFGHFWVARRCGVKVLRFSVGFGKPLWSTIDRHGTEFAVAAIPLGGYVKMLDEREAPVPEEQLDQAFNRKTVWQRIAIVAAGPIANFLLAIVAYWALFVAGTTTVAPVVGDITPNSPAAEAGLEQGSEITAIQGDAMRSWEEINLKLVSMIGFSGDLTIEAVPEGASATRSYQLPLNNYMVRQDPPQPLQSLGFSPWRPDVPAVLGQVVDGQAAAEAGLQAGDRIVALNGEPINDWMQFVAVIRDSAGETLSVGYQRNGEAGTLSLTPRRNTLESGAEVGYIGAGAAPFSWPESLQREIRYGPMEAVGQALSRTGEMVLLTVDAIRKMLVGLISPSNLSGPITIAQISGDSARAGVEAFVGFLAYLSISLGVLNLLPIPVLDGGHLLYYFVEVVRGRPVSEQTQAIGLRIGLAMVGTLMLMALYFDLMRLW</sequence>
<keyword evidence="6 11" id="KW-0378">Hydrolase</keyword>
<dbReference type="GO" id="GO:0006508">
    <property type="term" value="P:proteolysis"/>
    <property type="evidence" value="ECO:0007669"/>
    <property type="project" value="UniProtKB-KW"/>
</dbReference>
<evidence type="ECO:0000256" key="1">
    <source>
        <dbReference type="ARBA" id="ARBA00001947"/>
    </source>
</evidence>
<dbReference type="AlphaFoldDB" id="A0A0D7UYA6"/>
<evidence type="ECO:0000313" key="12">
    <source>
        <dbReference type="EMBL" id="SIN60422.1"/>
    </source>
</evidence>
<keyword evidence="7 11" id="KW-0862">Zinc</keyword>
<evidence type="ECO:0000256" key="7">
    <source>
        <dbReference type="ARBA" id="ARBA00022833"/>
    </source>
</evidence>
<dbReference type="RefSeq" id="WP_044629716.1">
    <property type="nucleotide sequence ID" value="NZ_BJOI01000032.1"/>
</dbReference>
<evidence type="ECO:0000256" key="2">
    <source>
        <dbReference type="ARBA" id="ARBA00004141"/>
    </source>
</evidence>
<dbReference type="Gene3D" id="2.30.42.10">
    <property type="match status" value="2"/>
</dbReference>